<dbReference type="InterPro" id="IPR037138">
    <property type="entry name" value="His_deacetylse_dom_sf"/>
</dbReference>
<comment type="similarity">
    <text evidence="1">Belongs to the histone deacetylase family.</text>
</comment>
<dbReference type="EMBL" id="FOVN01000001">
    <property type="protein sequence ID" value="SFN50972.1"/>
    <property type="molecule type" value="Genomic_DNA"/>
</dbReference>
<dbReference type="CDD" id="cd09993">
    <property type="entry name" value="HDAC_classIV"/>
    <property type="match status" value="1"/>
</dbReference>
<dbReference type="InterPro" id="IPR023696">
    <property type="entry name" value="Ureohydrolase_dom_sf"/>
</dbReference>
<evidence type="ECO:0000313" key="4">
    <source>
        <dbReference type="EMBL" id="SFN50972.1"/>
    </source>
</evidence>
<dbReference type="PRINTS" id="PR01270">
    <property type="entry name" value="HDASUPER"/>
</dbReference>
<dbReference type="InterPro" id="IPR023801">
    <property type="entry name" value="His_deacetylse_dom"/>
</dbReference>
<dbReference type="OrthoDB" id="9808367at2"/>
<dbReference type="STRING" id="649333.SAMN04487989_101905"/>
<dbReference type="InterPro" id="IPR000286">
    <property type="entry name" value="HDACs"/>
</dbReference>
<dbReference type="GO" id="GO:0016787">
    <property type="term" value="F:hydrolase activity"/>
    <property type="evidence" value="ECO:0007669"/>
    <property type="project" value="UniProtKB-KW"/>
</dbReference>
<dbReference type="Pfam" id="PF00850">
    <property type="entry name" value="Hist_deacetyl"/>
    <property type="match status" value="1"/>
</dbReference>
<organism evidence="4 5">
    <name type="scientific">Bizionia echini</name>
    <dbReference type="NCBI Taxonomy" id="649333"/>
    <lineage>
        <taxon>Bacteria</taxon>
        <taxon>Pseudomonadati</taxon>
        <taxon>Bacteroidota</taxon>
        <taxon>Flavobacteriia</taxon>
        <taxon>Flavobacteriales</taxon>
        <taxon>Flavobacteriaceae</taxon>
        <taxon>Bizionia</taxon>
    </lineage>
</organism>
<proteinExistence type="inferred from homology"/>
<dbReference type="Gene3D" id="3.40.800.20">
    <property type="entry name" value="Histone deacetylase domain"/>
    <property type="match status" value="1"/>
</dbReference>
<name>A0A1I4ZL49_9FLAO</name>
<protein>
    <submittedName>
        <fullName evidence="4">Acetoin utilization deacetylase AcuC</fullName>
    </submittedName>
</protein>
<keyword evidence="5" id="KW-1185">Reference proteome</keyword>
<evidence type="ECO:0000256" key="1">
    <source>
        <dbReference type="ARBA" id="ARBA00005947"/>
    </source>
</evidence>
<dbReference type="PANTHER" id="PTHR10625">
    <property type="entry name" value="HISTONE DEACETYLASE HDAC1-RELATED"/>
    <property type="match status" value="1"/>
</dbReference>
<evidence type="ECO:0000313" key="5">
    <source>
        <dbReference type="Proteomes" id="UP000198705"/>
    </source>
</evidence>
<accession>A0A1I4ZL49</accession>
<dbReference type="GO" id="GO:0040029">
    <property type="term" value="P:epigenetic regulation of gene expression"/>
    <property type="evidence" value="ECO:0007669"/>
    <property type="project" value="TreeGrafter"/>
</dbReference>
<dbReference type="InterPro" id="IPR044150">
    <property type="entry name" value="HDAC_classIV"/>
</dbReference>
<dbReference type="PANTHER" id="PTHR10625:SF19">
    <property type="entry name" value="HISTONE DEACETYLASE 12"/>
    <property type="match status" value="1"/>
</dbReference>
<dbReference type="AlphaFoldDB" id="A0A1I4ZL49"/>
<reference evidence="5" key="1">
    <citation type="submission" date="2016-10" db="EMBL/GenBank/DDBJ databases">
        <authorList>
            <person name="Varghese N."/>
            <person name="Submissions S."/>
        </authorList>
    </citation>
    <scope>NUCLEOTIDE SEQUENCE [LARGE SCALE GENOMIC DNA]</scope>
    <source>
        <strain evidence="5">DSM 23925</strain>
    </source>
</reference>
<evidence type="ECO:0000256" key="2">
    <source>
        <dbReference type="ARBA" id="ARBA00022801"/>
    </source>
</evidence>
<evidence type="ECO:0000259" key="3">
    <source>
        <dbReference type="Pfam" id="PF00850"/>
    </source>
</evidence>
<sequence length="300" mass="33938">MLQIAFHPIYKHPLPERHRFPMLKYELLPKQLLYEGTCTEANFFEPEIPDDSHILRVHTEAYYHDLLNLTLEPKAIRKIGFPLSDALVQREVMIADGTIKASEFALKYGIAMNIAGGTHHAFTNRGEGFCMLNDQAIGARYLQERKLATKILIVDLDVHQGNGTAEIFKNDSSVFTFSMHGKSNYPFKKETSDLDIALETNTTDDTYLTILKETLPKLIASKKPDFIYYLCGVDVMASDKLGKLALTITGCKERDRFVLQTCHDLNIPVMCSMGGGYSPDIKTIIEAHANTFRLAQHIYF</sequence>
<feature type="domain" description="Histone deacetylase" evidence="3">
    <location>
        <begin position="24"/>
        <end position="284"/>
    </location>
</feature>
<gene>
    <name evidence="4" type="ORF">SAMN04487989_101905</name>
</gene>
<dbReference type="SUPFAM" id="SSF52768">
    <property type="entry name" value="Arginase/deacetylase"/>
    <property type="match status" value="1"/>
</dbReference>
<dbReference type="GO" id="GO:0004407">
    <property type="term" value="F:histone deacetylase activity"/>
    <property type="evidence" value="ECO:0007669"/>
    <property type="project" value="InterPro"/>
</dbReference>
<dbReference type="Proteomes" id="UP000198705">
    <property type="component" value="Unassembled WGS sequence"/>
</dbReference>
<keyword evidence="2" id="KW-0378">Hydrolase</keyword>
<dbReference type="RefSeq" id="WP_092206424.1">
    <property type="nucleotide sequence ID" value="NZ_FOVN01000001.1"/>
</dbReference>